<proteinExistence type="predicted"/>
<sequence length="40" mass="4445">MSFLFVGRLITFSFHSSRESGDMTRCCSTRSSGNSLLGIR</sequence>
<keyword evidence="2" id="KW-1185">Reference proteome</keyword>
<dbReference type="HOGENOM" id="CLU_3300321_0_0_1"/>
<dbReference type="Gramene" id="KQL03973">
    <property type="protein sequence ID" value="KQL03973"/>
    <property type="gene ID" value="SETIT_005529mg"/>
</dbReference>
<protein>
    <submittedName>
        <fullName evidence="1">Uncharacterized protein</fullName>
    </submittedName>
</protein>
<dbReference type="EMBL" id="AGNK02002809">
    <property type="status" value="NOT_ANNOTATED_CDS"/>
    <property type="molecule type" value="Genomic_DNA"/>
</dbReference>
<reference evidence="1" key="2">
    <citation type="submission" date="2018-08" db="UniProtKB">
        <authorList>
            <consortium name="EnsemblPlants"/>
        </authorList>
    </citation>
    <scope>IDENTIFICATION</scope>
    <source>
        <strain evidence="1">Yugu1</strain>
    </source>
</reference>
<name>K3XUC2_SETIT</name>
<dbReference type="InParanoid" id="K3XUC2"/>
<evidence type="ECO:0000313" key="2">
    <source>
        <dbReference type="Proteomes" id="UP000004995"/>
    </source>
</evidence>
<dbReference type="AlphaFoldDB" id="K3XUC2"/>
<dbReference type="Proteomes" id="UP000004995">
    <property type="component" value="Unassembled WGS sequence"/>
</dbReference>
<reference evidence="2" key="1">
    <citation type="journal article" date="2012" name="Nat. Biotechnol.">
        <title>Reference genome sequence of the model plant Setaria.</title>
        <authorList>
            <person name="Bennetzen J.L."/>
            <person name="Schmutz J."/>
            <person name="Wang H."/>
            <person name="Percifield R."/>
            <person name="Hawkins J."/>
            <person name="Pontaroli A.C."/>
            <person name="Estep M."/>
            <person name="Feng L."/>
            <person name="Vaughn J.N."/>
            <person name="Grimwood J."/>
            <person name="Jenkins J."/>
            <person name="Barry K."/>
            <person name="Lindquist E."/>
            <person name="Hellsten U."/>
            <person name="Deshpande S."/>
            <person name="Wang X."/>
            <person name="Wu X."/>
            <person name="Mitros T."/>
            <person name="Triplett J."/>
            <person name="Yang X."/>
            <person name="Ye C.Y."/>
            <person name="Mauro-Herrera M."/>
            <person name="Wang L."/>
            <person name="Li P."/>
            <person name="Sharma M."/>
            <person name="Sharma R."/>
            <person name="Ronald P.C."/>
            <person name="Panaud O."/>
            <person name="Kellogg E.A."/>
            <person name="Brutnell T.P."/>
            <person name="Doust A.N."/>
            <person name="Tuskan G.A."/>
            <person name="Rokhsar D."/>
            <person name="Devos K.M."/>
        </authorList>
    </citation>
    <scope>NUCLEOTIDE SEQUENCE [LARGE SCALE GENOMIC DNA]</scope>
    <source>
        <strain evidence="2">cv. Yugu1</strain>
    </source>
</reference>
<evidence type="ECO:0000313" key="1">
    <source>
        <dbReference type="EnsemblPlants" id="KQL03973"/>
    </source>
</evidence>
<organism evidence="1 2">
    <name type="scientific">Setaria italica</name>
    <name type="common">Foxtail millet</name>
    <name type="synonym">Panicum italicum</name>
    <dbReference type="NCBI Taxonomy" id="4555"/>
    <lineage>
        <taxon>Eukaryota</taxon>
        <taxon>Viridiplantae</taxon>
        <taxon>Streptophyta</taxon>
        <taxon>Embryophyta</taxon>
        <taxon>Tracheophyta</taxon>
        <taxon>Spermatophyta</taxon>
        <taxon>Magnoliopsida</taxon>
        <taxon>Liliopsida</taxon>
        <taxon>Poales</taxon>
        <taxon>Poaceae</taxon>
        <taxon>PACMAD clade</taxon>
        <taxon>Panicoideae</taxon>
        <taxon>Panicodae</taxon>
        <taxon>Paniceae</taxon>
        <taxon>Cenchrinae</taxon>
        <taxon>Setaria</taxon>
    </lineage>
</organism>
<dbReference type="EnsemblPlants" id="KQL03973">
    <property type="protein sequence ID" value="KQL03973"/>
    <property type="gene ID" value="SETIT_005529mg"/>
</dbReference>
<accession>K3XUC2</accession>